<reference evidence="1" key="1">
    <citation type="submission" date="2019-09" db="EMBL/GenBank/DDBJ databases">
        <title>Characterisation of the sponge microbiome using genome-centric metagenomics.</title>
        <authorList>
            <person name="Engelberts J.P."/>
            <person name="Robbins S.J."/>
            <person name="De Goeij J.M."/>
            <person name="Aranda M."/>
            <person name="Bell S.C."/>
            <person name="Webster N.S."/>
        </authorList>
    </citation>
    <scope>NUCLEOTIDE SEQUENCE</scope>
    <source>
        <strain evidence="1">SB0664_bin_43</strain>
    </source>
</reference>
<comment type="caution">
    <text evidence="1">The sequence shown here is derived from an EMBL/GenBank/DDBJ whole genome shotgun (WGS) entry which is preliminary data.</text>
</comment>
<protein>
    <submittedName>
        <fullName evidence="1">Short-chain dehydrogenase</fullName>
    </submittedName>
</protein>
<organism evidence="1">
    <name type="scientific">Boseongicola sp. SB0664_bin_43</name>
    <dbReference type="NCBI Taxonomy" id="2604844"/>
    <lineage>
        <taxon>Bacteria</taxon>
        <taxon>Pseudomonadati</taxon>
        <taxon>Pseudomonadota</taxon>
        <taxon>Alphaproteobacteria</taxon>
        <taxon>Rhodobacterales</taxon>
        <taxon>Paracoccaceae</taxon>
        <taxon>Boseongicola</taxon>
    </lineage>
</organism>
<gene>
    <name evidence="1" type="ORF">F4Y60_06600</name>
</gene>
<dbReference type="EMBL" id="VXRY01000265">
    <property type="protein sequence ID" value="MXY33747.1"/>
    <property type="molecule type" value="Genomic_DNA"/>
</dbReference>
<evidence type="ECO:0000313" key="1">
    <source>
        <dbReference type="EMBL" id="MXY33747.1"/>
    </source>
</evidence>
<sequence length="45" mass="4589">RGSDAADVTGALGYFLDAPSVTGQLLCTDGGQHLAWELPDARGAD</sequence>
<name>A0A6B0Y0X2_9RHOB</name>
<proteinExistence type="predicted"/>
<dbReference type="AlphaFoldDB" id="A0A6B0Y0X2"/>
<feature type="non-terminal residue" evidence="1">
    <location>
        <position position="1"/>
    </location>
</feature>
<accession>A0A6B0Y0X2</accession>